<comment type="caution">
    <text evidence="1">The sequence shown here is derived from an EMBL/GenBank/DDBJ whole genome shotgun (WGS) entry which is preliminary data.</text>
</comment>
<proteinExistence type="predicted"/>
<protein>
    <recommendedName>
        <fullName evidence="3">Protein yippee-like</fullName>
    </recommendedName>
</protein>
<dbReference type="AlphaFoldDB" id="A0AAP0LJ22"/>
<sequence>MSILQVQLDPPKPDDYSLFPGGRILTATDNLVIDNSETHSRVNGSTVANLYCVGCFAQIGYKFVQVEYSHDIIREGRILMDLRKLLFWNGQLIMDSMRMQPIVDTFPEQ</sequence>
<evidence type="ECO:0000313" key="2">
    <source>
        <dbReference type="Proteomes" id="UP001428341"/>
    </source>
</evidence>
<gene>
    <name evidence="1" type="ORF">WN944_028008</name>
</gene>
<organism evidence="1 2">
    <name type="scientific">Citrus x changshan-huyou</name>
    <dbReference type="NCBI Taxonomy" id="2935761"/>
    <lineage>
        <taxon>Eukaryota</taxon>
        <taxon>Viridiplantae</taxon>
        <taxon>Streptophyta</taxon>
        <taxon>Embryophyta</taxon>
        <taxon>Tracheophyta</taxon>
        <taxon>Spermatophyta</taxon>
        <taxon>Magnoliopsida</taxon>
        <taxon>eudicotyledons</taxon>
        <taxon>Gunneridae</taxon>
        <taxon>Pentapetalae</taxon>
        <taxon>rosids</taxon>
        <taxon>malvids</taxon>
        <taxon>Sapindales</taxon>
        <taxon>Rutaceae</taxon>
        <taxon>Aurantioideae</taxon>
        <taxon>Citrus</taxon>
    </lineage>
</organism>
<accession>A0AAP0LJ22</accession>
<dbReference type="EMBL" id="JBCGBO010000025">
    <property type="protein sequence ID" value="KAK9175996.1"/>
    <property type="molecule type" value="Genomic_DNA"/>
</dbReference>
<evidence type="ECO:0008006" key="3">
    <source>
        <dbReference type="Google" id="ProtNLM"/>
    </source>
</evidence>
<reference evidence="1 2" key="1">
    <citation type="submission" date="2024-05" db="EMBL/GenBank/DDBJ databases">
        <title>Haplotype-resolved chromosome-level genome assembly of Huyou (Citrus changshanensis).</title>
        <authorList>
            <person name="Miao C."/>
            <person name="Chen W."/>
            <person name="Wu Y."/>
            <person name="Wang L."/>
            <person name="Zhao S."/>
            <person name="Grierson D."/>
            <person name="Xu C."/>
            <person name="Chen K."/>
        </authorList>
    </citation>
    <scope>NUCLEOTIDE SEQUENCE [LARGE SCALE GENOMIC DNA]</scope>
    <source>
        <strain evidence="1">01-14</strain>
        <tissue evidence="1">Leaf</tissue>
    </source>
</reference>
<evidence type="ECO:0000313" key="1">
    <source>
        <dbReference type="EMBL" id="KAK9175996.1"/>
    </source>
</evidence>
<dbReference type="Proteomes" id="UP001428341">
    <property type="component" value="Unassembled WGS sequence"/>
</dbReference>
<name>A0AAP0LJ22_9ROSI</name>
<keyword evidence="2" id="KW-1185">Reference proteome</keyword>